<dbReference type="NCBIfam" id="NF038232">
    <property type="entry name" value="STM3845_fam"/>
    <property type="match status" value="1"/>
</dbReference>
<dbReference type="RefSeq" id="WP_165906980.1">
    <property type="nucleotide sequence ID" value="NZ_SMAS01000021.1"/>
</dbReference>
<evidence type="ECO:0000313" key="1">
    <source>
        <dbReference type="EMBL" id="TCT27942.1"/>
    </source>
</evidence>
<dbReference type="Proteomes" id="UP000295055">
    <property type="component" value="Unassembled WGS sequence"/>
</dbReference>
<protein>
    <recommendedName>
        <fullName evidence="3">UDP-3-O-(3-hydroxymyristoyl)glucosamine N-acyltransferase</fullName>
    </recommendedName>
</protein>
<organism evidence="1 2">
    <name type="scientific">Providencia alcalifaciens</name>
    <dbReference type="NCBI Taxonomy" id="126385"/>
    <lineage>
        <taxon>Bacteria</taxon>
        <taxon>Pseudomonadati</taxon>
        <taxon>Pseudomonadota</taxon>
        <taxon>Gammaproteobacteria</taxon>
        <taxon>Enterobacterales</taxon>
        <taxon>Morganellaceae</taxon>
        <taxon>Providencia</taxon>
    </lineage>
</organism>
<name>A0A4R3NEE7_9GAMM</name>
<dbReference type="AlphaFoldDB" id="A0A4R3NEE7"/>
<sequence length="293" mass="33374">MIAQSKQKIINNFPDRDVKTIIAEIKELLINGFDDSKKTIFLCGKDKSDKTSLRYKFASFLSKEKGITLTYPEDLFEDLLEGQGKNSLLSLETQLANSVDLIVLIPESPGSFAELGAFSMDKELAKKMLVMRLGEYKSGKSFINHGPIRLVRSHGGEIYDIPKAFNENNPSHVKCVTDKIKASLPSGRKKKELDNILLYSKHILLLIFLFDKLNLLSVYKIMEKIMDRKFENKDNVACRAATHSLIRAGMINQQEGLFSITNLGYDTITNSFYMKSHLTVLRTNIMNKQYYRQ</sequence>
<dbReference type="EMBL" id="SMAS01000021">
    <property type="protein sequence ID" value="TCT27942.1"/>
    <property type="molecule type" value="Genomic_DNA"/>
</dbReference>
<proteinExistence type="predicted"/>
<gene>
    <name evidence="1" type="ORF">EC835_1213</name>
</gene>
<accession>A0A4R3NEE7</accession>
<comment type="caution">
    <text evidence="1">The sequence shown here is derived from an EMBL/GenBank/DDBJ whole genome shotgun (WGS) entry which is preliminary data.</text>
</comment>
<evidence type="ECO:0008006" key="3">
    <source>
        <dbReference type="Google" id="ProtNLM"/>
    </source>
</evidence>
<reference evidence="1 2" key="1">
    <citation type="submission" date="2019-03" db="EMBL/GenBank/DDBJ databases">
        <title>Genomic analyses of the natural microbiome of Caenorhabditis elegans.</title>
        <authorList>
            <person name="Samuel B."/>
        </authorList>
    </citation>
    <scope>NUCLEOTIDE SEQUENCE [LARGE SCALE GENOMIC DNA]</scope>
    <source>
        <strain evidence="1 2">JUb102</strain>
    </source>
</reference>
<dbReference type="InterPro" id="IPR049725">
    <property type="entry name" value="STM3845-like"/>
</dbReference>
<evidence type="ECO:0000313" key="2">
    <source>
        <dbReference type="Proteomes" id="UP000295055"/>
    </source>
</evidence>